<dbReference type="PANTHER" id="PTHR43757">
    <property type="entry name" value="AMINOMETHYLTRANSFERASE"/>
    <property type="match status" value="1"/>
</dbReference>
<keyword evidence="3 7" id="KW-0032">Aminotransferase</keyword>
<dbReference type="OrthoDB" id="9774591at2"/>
<proteinExistence type="inferred from homology"/>
<reference evidence="11 12" key="1">
    <citation type="submission" date="2017-12" db="EMBL/GenBank/DDBJ databases">
        <title>Kangiella profundi FT102 completed genome.</title>
        <authorList>
            <person name="Xu J."/>
            <person name="Wang J."/>
            <person name="Lu Y."/>
        </authorList>
    </citation>
    <scope>NUCLEOTIDE SEQUENCE [LARGE SCALE GENOMIC DNA]</scope>
    <source>
        <strain evidence="11 12">FT102</strain>
    </source>
</reference>
<keyword evidence="12" id="KW-1185">Reference proteome</keyword>
<dbReference type="Proteomes" id="UP000232693">
    <property type="component" value="Chromosome"/>
</dbReference>
<dbReference type="GO" id="GO:0005829">
    <property type="term" value="C:cytosol"/>
    <property type="evidence" value="ECO:0007669"/>
    <property type="project" value="TreeGrafter"/>
</dbReference>
<dbReference type="HAMAP" id="MF_00259">
    <property type="entry name" value="GcvT"/>
    <property type="match status" value="1"/>
</dbReference>
<comment type="similarity">
    <text evidence="1 7">Belongs to the GcvT family.</text>
</comment>
<dbReference type="NCBIfam" id="TIGR00528">
    <property type="entry name" value="gcvT"/>
    <property type="match status" value="1"/>
</dbReference>
<dbReference type="EMBL" id="CP025120">
    <property type="protein sequence ID" value="AUD79842.1"/>
    <property type="molecule type" value="Genomic_DNA"/>
</dbReference>
<accession>A0A2K9AQE4</accession>
<dbReference type="InterPro" id="IPR006222">
    <property type="entry name" value="GCVT_N"/>
</dbReference>
<dbReference type="Gene3D" id="2.40.30.110">
    <property type="entry name" value="Aminomethyltransferase beta-barrel domains"/>
    <property type="match status" value="1"/>
</dbReference>
<dbReference type="KEGG" id="kpd:CW740_11515"/>
<dbReference type="PIRSF" id="PIRSF006487">
    <property type="entry name" value="GcvT"/>
    <property type="match status" value="1"/>
</dbReference>
<keyword evidence="4 7" id="KW-0808">Transferase</keyword>
<dbReference type="InterPro" id="IPR006223">
    <property type="entry name" value="GcvT"/>
</dbReference>
<feature type="domain" description="Aminomethyltransferase C-terminal" evidence="10">
    <location>
        <begin position="280"/>
        <end position="355"/>
    </location>
</feature>
<dbReference type="RefSeq" id="WP_106647634.1">
    <property type="nucleotide sequence ID" value="NZ_BMGO01000001.1"/>
</dbReference>
<evidence type="ECO:0000256" key="1">
    <source>
        <dbReference type="ARBA" id="ARBA00008609"/>
    </source>
</evidence>
<evidence type="ECO:0000256" key="2">
    <source>
        <dbReference type="ARBA" id="ARBA00012616"/>
    </source>
</evidence>
<dbReference type="EC" id="2.1.2.10" evidence="2 7"/>
<evidence type="ECO:0000259" key="10">
    <source>
        <dbReference type="Pfam" id="PF08669"/>
    </source>
</evidence>
<dbReference type="Pfam" id="PF01571">
    <property type="entry name" value="GCV_T"/>
    <property type="match status" value="1"/>
</dbReference>
<dbReference type="Gene3D" id="3.30.1360.120">
    <property type="entry name" value="Probable tRNA modification gtpase trme, domain 1"/>
    <property type="match status" value="1"/>
</dbReference>
<comment type="catalytic activity">
    <reaction evidence="6 7">
        <text>N(6)-[(R)-S(8)-aminomethyldihydrolipoyl]-L-lysyl-[protein] + (6S)-5,6,7,8-tetrahydrofolate = N(6)-[(R)-dihydrolipoyl]-L-lysyl-[protein] + (6R)-5,10-methylene-5,6,7,8-tetrahydrofolate + NH4(+)</text>
        <dbReference type="Rhea" id="RHEA:16945"/>
        <dbReference type="Rhea" id="RHEA-COMP:10475"/>
        <dbReference type="Rhea" id="RHEA-COMP:10492"/>
        <dbReference type="ChEBI" id="CHEBI:15636"/>
        <dbReference type="ChEBI" id="CHEBI:28938"/>
        <dbReference type="ChEBI" id="CHEBI:57453"/>
        <dbReference type="ChEBI" id="CHEBI:83100"/>
        <dbReference type="ChEBI" id="CHEBI:83143"/>
        <dbReference type="EC" id="2.1.2.10"/>
    </reaction>
</comment>
<dbReference type="Pfam" id="PF08669">
    <property type="entry name" value="GCV_T_C"/>
    <property type="match status" value="1"/>
</dbReference>
<dbReference type="Gene3D" id="3.30.70.1400">
    <property type="entry name" value="Aminomethyltransferase beta-barrel domains"/>
    <property type="match status" value="1"/>
</dbReference>
<evidence type="ECO:0000313" key="12">
    <source>
        <dbReference type="Proteomes" id="UP000232693"/>
    </source>
</evidence>
<dbReference type="NCBIfam" id="NF001567">
    <property type="entry name" value="PRK00389.1"/>
    <property type="match status" value="1"/>
</dbReference>
<evidence type="ECO:0000313" key="11">
    <source>
        <dbReference type="EMBL" id="AUD79842.1"/>
    </source>
</evidence>
<dbReference type="PANTHER" id="PTHR43757:SF2">
    <property type="entry name" value="AMINOMETHYLTRANSFERASE, MITOCHONDRIAL"/>
    <property type="match status" value="1"/>
</dbReference>
<feature type="domain" description="GCVT N-terminal" evidence="9">
    <location>
        <begin position="7"/>
        <end position="258"/>
    </location>
</feature>
<dbReference type="InterPro" id="IPR027266">
    <property type="entry name" value="TrmE/GcvT-like"/>
</dbReference>
<evidence type="ECO:0000256" key="7">
    <source>
        <dbReference type="HAMAP-Rule" id="MF_00259"/>
    </source>
</evidence>
<dbReference type="GO" id="GO:0005960">
    <property type="term" value="C:glycine cleavage complex"/>
    <property type="evidence" value="ECO:0007669"/>
    <property type="project" value="InterPro"/>
</dbReference>
<dbReference type="InterPro" id="IPR028896">
    <property type="entry name" value="GcvT/YgfZ/DmdA"/>
</dbReference>
<dbReference type="InterPro" id="IPR013977">
    <property type="entry name" value="GcvT_C"/>
</dbReference>
<comment type="function">
    <text evidence="7">The glycine cleavage system catalyzes the degradation of glycine.</text>
</comment>
<name>A0A2K9AQE4_9GAMM</name>
<protein>
    <recommendedName>
        <fullName evidence="2 7">Aminomethyltransferase</fullName>
        <ecNumber evidence="2 7">2.1.2.10</ecNumber>
    </recommendedName>
    <alternativeName>
        <fullName evidence="5 7">Glycine cleavage system T protein</fullName>
    </alternativeName>
</protein>
<dbReference type="SUPFAM" id="SSF103025">
    <property type="entry name" value="Folate-binding domain"/>
    <property type="match status" value="1"/>
</dbReference>
<dbReference type="GO" id="GO:0008483">
    <property type="term" value="F:transaminase activity"/>
    <property type="evidence" value="ECO:0007669"/>
    <property type="project" value="UniProtKB-KW"/>
</dbReference>
<evidence type="ECO:0000256" key="5">
    <source>
        <dbReference type="ARBA" id="ARBA00031395"/>
    </source>
</evidence>
<evidence type="ECO:0000256" key="3">
    <source>
        <dbReference type="ARBA" id="ARBA00022576"/>
    </source>
</evidence>
<dbReference type="Gene3D" id="4.10.1250.10">
    <property type="entry name" value="Aminomethyltransferase fragment"/>
    <property type="match status" value="1"/>
</dbReference>
<evidence type="ECO:0000259" key="9">
    <source>
        <dbReference type="Pfam" id="PF01571"/>
    </source>
</evidence>
<dbReference type="AlphaFoldDB" id="A0A2K9AQE4"/>
<evidence type="ECO:0000256" key="8">
    <source>
        <dbReference type="PIRSR" id="PIRSR006487-1"/>
    </source>
</evidence>
<dbReference type="InterPro" id="IPR022903">
    <property type="entry name" value="GcvT_bac"/>
</dbReference>
<dbReference type="FunFam" id="3.30.70.1400:FF:000001">
    <property type="entry name" value="Aminomethyltransferase"/>
    <property type="match status" value="1"/>
</dbReference>
<gene>
    <name evidence="7 11" type="primary">gcvT</name>
    <name evidence="11" type="ORF">CW740_11515</name>
</gene>
<evidence type="ECO:0000256" key="4">
    <source>
        <dbReference type="ARBA" id="ARBA00022679"/>
    </source>
</evidence>
<evidence type="ECO:0000256" key="6">
    <source>
        <dbReference type="ARBA" id="ARBA00047665"/>
    </source>
</evidence>
<dbReference type="InterPro" id="IPR029043">
    <property type="entry name" value="GcvT/YgfZ_C"/>
</dbReference>
<sequence>MANKTPLYQAHVDANARIVDFGGWDMPLNYGSQIDEHHAVRQDAGMFDVSHMTVVEVTGGEAKTYLRYLLANDVDKLKESGKALYSGMLNEEGGVIDDLIVYYLTDTHYRVVVNASTRDKDLAWMENVAQQFDVAIEERVDVAMIAVQGPNAIEKAQSIMSDEQKAAVAGLKPFVAAQAGDLFVARTGYTGEDGYEIMVPDSQGIEFWNQLAAAGVKPCGLAARDTLRLEAGMNLYGHDMDETVSPLEANMGWTIAWEPEDRDFVGRNALTEQKAQGAPRKLIGLVLEDKGIMREGQEVIVNDEVVGVVTSGTMSPTTGKSIAMARVNRALQEEQVLVQIRKKQLLARVVKPSFVRKGESLI</sequence>
<dbReference type="GO" id="GO:0004047">
    <property type="term" value="F:aminomethyltransferase activity"/>
    <property type="evidence" value="ECO:0007669"/>
    <property type="project" value="UniProtKB-UniRule"/>
</dbReference>
<dbReference type="FunFam" id="4.10.1250.10:FF:000001">
    <property type="entry name" value="Aminomethyltransferase"/>
    <property type="match status" value="1"/>
</dbReference>
<dbReference type="SUPFAM" id="SSF101790">
    <property type="entry name" value="Aminomethyltransferase beta-barrel domain"/>
    <property type="match status" value="1"/>
</dbReference>
<comment type="subunit">
    <text evidence="7">The glycine cleavage system is composed of four proteins: P, T, L and H.</text>
</comment>
<dbReference type="GO" id="GO:0019464">
    <property type="term" value="P:glycine decarboxylation via glycine cleavage system"/>
    <property type="evidence" value="ECO:0007669"/>
    <property type="project" value="UniProtKB-UniRule"/>
</dbReference>
<organism evidence="11 12">
    <name type="scientific">Kangiella profundi</name>
    <dbReference type="NCBI Taxonomy" id="1561924"/>
    <lineage>
        <taxon>Bacteria</taxon>
        <taxon>Pseudomonadati</taxon>
        <taxon>Pseudomonadota</taxon>
        <taxon>Gammaproteobacteria</taxon>
        <taxon>Kangiellales</taxon>
        <taxon>Kangiellaceae</taxon>
        <taxon>Kangiella</taxon>
    </lineage>
</organism>
<feature type="binding site" evidence="8">
    <location>
        <position position="196"/>
    </location>
    <ligand>
        <name>substrate</name>
    </ligand>
</feature>